<accession>A0ABD0UWG5</accession>
<evidence type="ECO:0000313" key="1">
    <source>
        <dbReference type="EMBL" id="KAL0914737.1"/>
    </source>
</evidence>
<gene>
    <name evidence="1" type="ORF">M5K25_015113</name>
</gene>
<dbReference type="Proteomes" id="UP001552299">
    <property type="component" value="Unassembled WGS sequence"/>
</dbReference>
<sequence length="203" mass="23092">MTHIIQYPAVSSIGIEQKNDVAYSDWPLDAARLSLWRNLSCRLLVRTPRRKPQVRKPQAVCPLFWFAQPQYNAEQDFVPCRSALTAASDPTLLALATPATFPILGKEMDTNGKAEEREWQAHELEPNPHPLKRRFVFWYTRRTKVHPPPPFPALEETLDVPPPKLQDVLYCLKVYGPLKRRKVSAIRQFPPGCGPMLGAATNI</sequence>
<organism evidence="1 2">
    <name type="scientific">Dendrobium thyrsiflorum</name>
    <name type="common">Pinecone-like raceme dendrobium</name>
    <name type="synonym">Orchid</name>
    <dbReference type="NCBI Taxonomy" id="117978"/>
    <lineage>
        <taxon>Eukaryota</taxon>
        <taxon>Viridiplantae</taxon>
        <taxon>Streptophyta</taxon>
        <taxon>Embryophyta</taxon>
        <taxon>Tracheophyta</taxon>
        <taxon>Spermatophyta</taxon>
        <taxon>Magnoliopsida</taxon>
        <taxon>Liliopsida</taxon>
        <taxon>Asparagales</taxon>
        <taxon>Orchidaceae</taxon>
        <taxon>Epidendroideae</taxon>
        <taxon>Malaxideae</taxon>
        <taxon>Dendrobiinae</taxon>
        <taxon>Dendrobium</taxon>
    </lineage>
</organism>
<protein>
    <submittedName>
        <fullName evidence="1">Uncharacterized protein</fullName>
    </submittedName>
</protein>
<dbReference type="EMBL" id="JANQDX010000012">
    <property type="protein sequence ID" value="KAL0914737.1"/>
    <property type="molecule type" value="Genomic_DNA"/>
</dbReference>
<name>A0ABD0UWG5_DENTH</name>
<reference evidence="1 2" key="1">
    <citation type="journal article" date="2024" name="Plant Biotechnol. J.">
        <title>Dendrobium thyrsiflorum genome and its molecular insights into genes involved in important horticultural traits.</title>
        <authorList>
            <person name="Chen B."/>
            <person name="Wang J.Y."/>
            <person name="Zheng P.J."/>
            <person name="Li K.L."/>
            <person name="Liang Y.M."/>
            <person name="Chen X.F."/>
            <person name="Zhang C."/>
            <person name="Zhao X."/>
            <person name="He X."/>
            <person name="Zhang G.Q."/>
            <person name="Liu Z.J."/>
            <person name="Xu Q."/>
        </authorList>
    </citation>
    <scope>NUCLEOTIDE SEQUENCE [LARGE SCALE GENOMIC DNA]</scope>
    <source>
        <strain evidence="1">GZMU011</strain>
    </source>
</reference>
<comment type="caution">
    <text evidence="1">The sequence shown here is derived from an EMBL/GenBank/DDBJ whole genome shotgun (WGS) entry which is preliminary data.</text>
</comment>
<evidence type="ECO:0000313" key="2">
    <source>
        <dbReference type="Proteomes" id="UP001552299"/>
    </source>
</evidence>
<dbReference type="AlphaFoldDB" id="A0ABD0UWG5"/>
<proteinExistence type="predicted"/>
<keyword evidence="2" id="KW-1185">Reference proteome</keyword>